<organism evidence="1 2">
    <name type="scientific">Bacillus atrophaeus (strain 1942)</name>
    <dbReference type="NCBI Taxonomy" id="720555"/>
    <lineage>
        <taxon>Bacteria</taxon>
        <taxon>Bacillati</taxon>
        <taxon>Bacillota</taxon>
        <taxon>Bacilli</taxon>
        <taxon>Bacillales</taxon>
        <taxon>Bacillaceae</taxon>
        <taxon>Bacillus</taxon>
    </lineage>
</organism>
<protein>
    <submittedName>
        <fullName evidence="1">Uncharacterized protein</fullName>
    </submittedName>
</protein>
<name>A0ABN3Z9W0_BACA1</name>
<dbReference type="RefSeq" id="WP_004429619.1">
    <property type="nucleotide sequence ID" value="NC_014639.1"/>
</dbReference>
<accession>A0ABN3Z9W0</accession>
<dbReference type="EMBL" id="CP002207">
    <property type="protein sequence ID" value="ADP32865.1"/>
    <property type="molecule type" value="Genomic_DNA"/>
</dbReference>
<gene>
    <name evidence="1" type="ordered locus">BATR1942_09660</name>
</gene>
<evidence type="ECO:0000313" key="1">
    <source>
        <dbReference type="EMBL" id="ADP32865.1"/>
    </source>
</evidence>
<reference evidence="1 2" key="1">
    <citation type="journal article" date="2011" name="Front. Microbiol.">
        <title>Genomic signatures of strain selection and enhancement in Bacillus atrophaeus var. globigii, a historical biowarfare simulant.</title>
        <authorList>
            <person name="Gibbons H.S."/>
            <person name="Broomall S.M."/>
            <person name="McNew L.A."/>
            <person name="Daligault H."/>
            <person name="Chapman C."/>
            <person name="Bruce D."/>
            <person name="Karavis M."/>
            <person name="Krepps M."/>
            <person name="McGregor P.A."/>
            <person name="Hong C."/>
            <person name="Park K.H."/>
            <person name="Akmal A."/>
            <person name="Feldman A."/>
            <person name="Lin J.S."/>
            <person name="Chang W.E."/>
            <person name="Higgs B.W."/>
            <person name="Demirev P."/>
            <person name="Lindquist J."/>
            <person name="Liem A."/>
            <person name="Fochler E."/>
            <person name="Read T.D."/>
            <person name="Tapia R."/>
            <person name="Johnson S."/>
            <person name="Bishop-Lilly K.A."/>
            <person name="Detter C."/>
            <person name="Han C."/>
            <person name="Sozhamannan S."/>
            <person name="Rosenzweig C.N."/>
            <person name="Skowronski E.W."/>
        </authorList>
    </citation>
    <scope>NUCLEOTIDE SEQUENCE [LARGE SCALE GENOMIC DNA]</scope>
    <source>
        <strain evidence="1 2">1942</strain>
    </source>
</reference>
<sequence length="145" mass="16841">MKFIGKELKLWEIMKEGKNGEIYEITDCALTSYIGTKVKVQETQDYRGKYKTLVKPEANDNPTDASNIVTIFGCMGEATWKKVEAVTYKPIDFMDAVNRLDQGFTVYRKKGKHFFSLSRYTSFEKARIEDFSDLIQTQFYKKEAN</sequence>
<evidence type="ECO:0000313" key="2">
    <source>
        <dbReference type="Proteomes" id="UP000006867"/>
    </source>
</evidence>
<keyword evidence="2" id="KW-1185">Reference proteome</keyword>
<dbReference type="Proteomes" id="UP000006867">
    <property type="component" value="Chromosome"/>
</dbReference>
<proteinExistence type="predicted"/>